<organism evidence="6 7">
    <name type="scientific">Cotesia glomerata</name>
    <name type="common">Lepidopteran parasitic wasp</name>
    <name type="synonym">Apanteles glomeratus</name>
    <dbReference type="NCBI Taxonomy" id="32391"/>
    <lineage>
        <taxon>Eukaryota</taxon>
        <taxon>Metazoa</taxon>
        <taxon>Ecdysozoa</taxon>
        <taxon>Arthropoda</taxon>
        <taxon>Hexapoda</taxon>
        <taxon>Insecta</taxon>
        <taxon>Pterygota</taxon>
        <taxon>Neoptera</taxon>
        <taxon>Endopterygota</taxon>
        <taxon>Hymenoptera</taxon>
        <taxon>Apocrita</taxon>
        <taxon>Ichneumonoidea</taxon>
        <taxon>Braconidae</taxon>
        <taxon>Microgastrinae</taxon>
        <taxon>Cotesia</taxon>
    </lineage>
</organism>
<dbReference type="InterPro" id="IPR001148">
    <property type="entry name" value="CA_dom"/>
</dbReference>
<keyword evidence="3 4" id="KW-0862">Zinc</keyword>
<comment type="similarity">
    <text evidence="1 4">Belongs to the alpha-carbonic anhydrase family.</text>
</comment>
<keyword evidence="7" id="KW-1185">Reference proteome</keyword>
<dbReference type="InterPro" id="IPR023561">
    <property type="entry name" value="Carbonic_anhydrase_a-class"/>
</dbReference>
<sequence length="304" mass="34952">MYHFIFIISTILSFPNQSFGSFGYSKRQQHNWPRQFIDCGGKLQSPIELSPSKAIILPLPSLELFGYHNYLPRLSVINNGHSVSLNVEKNSLNTSRKLPFIFGSVLDDNQEFEFSGLHFHWGLKNSRGSEHVVNGIRYPMEMHIIHRNKLYTDIEEAQGHKNGLVVLGIFFQLQDDDNANLNPILKNLQALKWIDSQLKLNVSLTLKSLLPDIDTYYSYKGSLTTPPCSEAVTWIIFTNPLAISFRQLNKFRSLSNGEATLGDNYRNIQDLGKRKIYLRKLTDDFASNYESLNINISSLEWFWD</sequence>
<dbReference type="CDD" id="cd00326">
    <property type="entry name" value="alpha_CA"/>
    <property type="match status" value="1"/>
</dbReference>
<dbReference type="EC" id="4.2.1.1" evidence="4"/>
<comment type="caution">
    <text evidence="6">The sequence shown here is derived from an EMBL/GenBank/DDBJ whole genome shotgun (WGS) entry which is preliminary data.</text>
</comment>
<dbReference type="Pfam" id="PF00194">
    <property type="entry name" value="Carb_anhydrase"/>
    <property type="match status" value="1"/>
</dbReference>
<dbReference type="InterPro" id="IPR018338">
    <property type="entry name" value="Carbonic_anhydrase_a-class_CS"/>
</dbReference>
<comment type="catalytic activity">
    <reaction evidence="4">
        <text>hydrogencarbonate + H(+) = CO2 + H2O</text>
        <dbReference type="Rhea" id="RHEA:10748"/>
        <dbReference type="ChEBI" id="CHEBI:15377"/>
        <dbReference type="ChEBI" id="CHEBI:15378"/>
        <dbReference type="ChEBI" id="CHEBI:16526"/>
        <dbReference type="ChEBI" id="CHEBI:17544"/>
        <dbReference type="EC" id="4.2.1.1"/>
    </reaction>
</comment>
<evidence type="ECO:0000259" key="5">
    <source>
        <dbReference type="PROSITE" id="PS51144"/>
    </source>
</evidence>
<dbReference type="PROSITE" id="PS51144">
    <property type="entry name" value="ALPHA_CA_2"/>
    <property type="match status" value="1"/>
</dbReference>
<keyword evidence="4" id="KW-0732">Signal</keyword>
<dbReference type="Gene3D" id="3.10.200.10">
    <property type="entry name" value="Alpha carbonic anhydrase"/>
    <property type="match status" value="1"/>
</dbReference>
<evidence type="ECO:0000256" key="1">
    <source>
        <dbReference type="ARBA" id="ARBA00010718"/>
    </source>
</evidence>
<dbReference type="PROSITE" id="PS00162">
    <property type="entry name" value="ALPHA_CA_1"/>
    <property type="match status" value="1"/>
</dbReference>
<dbReference type="SMART" id="SM01057">
    <property type="entry name" value="Carb_anhydrase"/>
    <property type="match status" value="1"/>
</dbReference>
<dbReference type="Proteomes" id="UP000826195">
    <property type="component" value="Unassembled WGS sequence"/>
</dbReference>
<feature type="domain" description="Alpha-carbonic anhydrase" evidence="5">
    <location>
        <begin position="20"/>
        <end position="280"/>
    </location>
</feature>
<dbReference type="PANTHER" id="PTHR18952">
    <property type="entry name" value="CARBONIC ANHYDRASE"/>
    <property type="match status" value="1"/>
</dbReference>
<dbReference type="PANTHER" id="PTHR18952:SF137">
    <property type="entry name" value="CARBONIC ANHYDRASE"/>
    <property type="match status" value="1"/>
</dbReference>
<evidence type="ECO:0000313" key="7">
    <source>
        <dbReference type="Proteomes" id="UP000826195"/>
    </source>
</evidence>
<feature type="signal peptide" evidence="4">
    <location>
        <begin position="1"/>
        <end position="20"/>
    </location>
</feature>
<dbReference type="GO" id="GO:0008270">
    <property type="term" value="F:zinc ion binding"/>
    <property type="evidence" value="ECO:0007669"/>
    <property type="project" value="UniProtKB-UniRule"/>
</dbReference>
<keyword evidence="2 4" id="KW-0479">Metal-binding</keyword>
<proteinExistence type="inferred from homology"/>
<comment type="function">
    <text evidence="4">Reversible hydration of carbon dioxide.</text>
</comment>
<keyword evidence="4" id="KW-0456">Lyase</keyword>
<protein>
    <recommendedName>
        <fullName evidence="4">Carbonic anhydrase</fullName>
        <ecNumber evidence="4">4.2.1.1</ecNumber>
    </recommendedName>
</protein>
<evidence type="ECO:0000256" key="2">
    <source>
        <dbReference type="ARBA" id="ARBA00022723"/>
    </source>
</evidence>
<feature type="chain" id="PRO_5043090976" description="Carbonic anhydrase" evidence="4">
    <location>
        <begin position="21"/>
        <end position="304"/>
    </location>
</feature>
<evidence type="ECO:0000256" key="4">
    <source>
        <dbReference type="RuleBase" id="RU367011"/>
    </source>
</evidence>
<dbReference type="GO" id="GO:0004089">
    <property type="term" value="F:carbonate dehydratase activity"/>
    <property type="evidence" value="ECO:0007669"/>
    <property type="project" value="UniProtKB-UniRule"/>
</dbReference>
<reference evidence="6 7" key="1">
    <citation type="journal article" date="2021" name="J. Hered.">
        <title>A chromosome-level genome assembly of the parasitoid wasp, Cotesia glomerata (Hymenoptera: Braconidae).</title>
        <authorList>
            <person name="Pinto B.J."/>
            <person name="Weis J.J."/>
            <person name="Gamble T."/>
            <person name="Ode P.J."/>
            <person name="Paul R."/>
            <person name="Zaspel J.M."/>
        </authorList>
    </citation>
    <scope>NUCLEOTIDE SEQUENCE [LARGE SCALE GENOMIC DNA]</scope>
    <source>
        <strain evidence="6">CgM1</strain>
    </source>
</reference>
<dbReference type="InterPro" id="IPR036398">
    <property type="entry name" value="CA_dom_sf"/>
</dbReference>
<gene>
    <name evidence="6" type="ORF">KQX54_015043</name>
</gene>
<dbReference type="SUPFAM" id="SSF51069">
    <property type="entry name" value="Carbonic anhydrase"/>
    <property type="match status" value="1"/>
</dbReference>
<evidence type="ECO:0000256" key="3">
    <source>
        <dbReference type="ARBA" id="ARBA00022833"/>
    </source>
</evidence>
<name>A0AAV7IQX9_COTGL</name>
<evidence type="ECO:0000313" key="6">
    <source>
        <dbReference type="EMBL" id="KAH0555065.1"/>
    </source>
</evidence>
<comment type="cofactor">
    <cofactor evidence="4">
        <name>Zn(2+)</name>
        <dbReference type="ChEBI" id="CHEBI:29105"/>
    </cofactor>
</comment>
<dbReference type="EMBL" id="JAHXZJ010001119">
    <property type="protein sequence ID" value="KAH0555065.1"/>
    <property type="molecule type" value="Genomic_DNA"/>
</dbReference>
<dbReference type="GO" id="GO:0005737">
    <property type="term" value="C:cytoplasm"/>
    <property type="evidence" value="ECO:0007669"/>
    <property type="project" value="TreeGrafter"/>
</dbReference>
<dbReference type="AlphaFoldDB" id="A0AAV7IQX9"/>
<accession>A0AAV7IQX9</accession>